<organism evidence="9 10">
    <name type="scientific">Symbiobacterium thermophilum</name>
    <dbReference type="NCBI Taxonomy" id="2734"/>
    <lineage>
        <taxon>Bacteria</taxon>
        <taxon>Bacillati</taxon>
        <taxon>Bacillota</taxon>
        <taxon>Clostridia</taxon>
        <taxon>Eubacteriales</taxon>
        <taxon>Symbiobacteriaceae</taxon>
        <taxon>Symbiobacterium</taxon>
    </lineage>
</organism>
<feature type="transmembrane region" description="Helical" evidence="7">
    <location>
        <begin position="256"/>
        <end position="276"/>
    </location>
</feature>
<dbReference type="Pfam" id="PF07690">
    <property type="entry name" value="MFS_1"/>
    <property type="match status" value="1"/>
</dbReference>
<dbReference type="Proteomes" id="UP000732377">
    <property type="component" value="Unassembled WGS sequence"/>
</dbReference>
<dbReference type="EMBL" id="PIUK01000082">
    <property type="protein sequence ID" value="MBY6276458.1"/>
    <property type="molecule type" value="Genomic_DNA"/>
</dbReference>
<dbReference type="InterPro" id="IPR011701">
    <property type="entry name" value="MFS"/>
</dbReference>
<protein>
    <submittedName>
        <fullName evidence="9">MFS transporter</fullName>
    </submittedName>
</protein>
<feature type="transmembrane region" description="Helical" evidence="7">
    <location>
        <begin position="20"/>
        <end position="42"/>
    </location>
</feature>
<keyword evidence="4 7" id="KW-0812">Transmembrane</keyword>
<comment type="subcellular location">
    <subcellularLocation>
        <location evidence="1">Cell membrane</location>
        <topology evidence="1">Multi-pass membrane protein</topology>
    </subcellularLocation>
</comment>
<dbReference type="AlphaFoldDB" id="A0A953LGN8"/>
<dbReference type="OMA" id="MSQMMTA"/>
<dbReference type="PROSITE" id="PS50850">
    <property type="entry name" value="MFS"/>
    <property type="match status" value="1"/>
</dbReference>
<evidence type="ECO:0000256" key="4">
    <source>
        <dbReference type="ARBA" id="ARBA00022692"/>
    </source>
</evidence>
<evidence type="ECO:0000256" key="6">
    <source>
        <dbReference type="ARBA" id="ARBA00023136"/>
    </source>
</evidence>
<dbReference type="GO" id="GO:0005886">
    <property type="term" value="C:plasma membrane"/>
    <property type="evidence" value="ECO:0007669"/>
    <property type="project" value="UniProtKB-SubCell"/>
</dbReference>
<evidence type="ECO:0000259" key="8">
    <source>
        <dbReference type="PROSITE" id="PS50850"/>
    </source>
</evidence>
<dbReference type="GO" id="GO:0022857">
    <property type="term" value="F:transmembrane transporter activity"/>
    <property type="evidence" value="ECO:0007669"/>
    <property type="project" value="InterPro"/>
</dbReference>
<evidence type="ECO:0000256" key="1">
    <source>
        <dbReference type="ARBA" id="ARBA00004651"/>
    </source>
</evidence>
<dbReference type="InterPro" id="IPR036259">
    <property type="entry name" value="MFS_trans_sf"/>
</dbReference>
<feature type="transmembrane region" description="Helical" evidence="7">
    <location>
        <begin position="175"/>
        <end position="193"/>
    </location>
</feature>
<comment type="caution">
    <text evidence="9">The sequence shown here is derived from an EMBL/GenBank/DDBJ whole genome shotgun (WGS) entry which is preliminary data.</text>
</comment>
<evidence type="ECO:0000256" key="2">
    <source>
        <dbReference type="ARBA" id="ARBA00022448"/>
    </source>
</evidence>
<dbReference type="PRINTS" id="PR01035">
    <property type="entry name" value="TCRTETA"/>
</dbReference>
<dbReference type="InterPro" id="IPR001958">
    <property type="entry name" value="Tet-R_TetA/multi-R_MdtG-like"/>
</dbReference>
<evidence type="ECO:0000313" key="10">
    <source>
        <dbReference type="Proteomes" id="UP000732377"/>
    </source>
</evidence>
<evidence type="ECO:0000256" key="3">
    <source>
        <dbReference type="ARBA" id="ARBA00022475"/>
    </source>
</evidence>
<feature type="transmembrane region" description="Helical" evidence="7">
    <location>
        <begin position="374"/>
        <end position="396"/>
    </location>
</feature>
<keyword evidence="5 7" id="KW-1133">Transmembrane helix</keyword>
<feature type="transmembrane region" description="Helical" evidence="7">
    <location>
        <begin position="86"/>
        <end position="104"/>
    </location>
</feature>
<gene>
    <name evidence="9" type="ORF">CWE10_09630</name>
</gene>
<feature type="transmembrane region" description="Helical" evidence="7">
    <location>
        <begin position="348"/>
        <end position="368"/>
    </location>
</feature>
<evidence type="ECO:0000256" key="7">
    <source>
        <dbReference type="SAM" id="Phobius"/>
    </source>
</evidence>
<dbReference type="SUPFAM" id="SSF103473">
    <property type="entry name" value="MFS general substrate transporter"/>
    <property type="match status" value="1"/>
</dbReference>
<reference evidence="9" key="1">
    <citation type="submission" date="2017-11" db="EMBL/GenBank/DDBJ databases">
        <title>Three new genomes from thermophilic consortium.</title>
        <authorList>
            <person name="Quaggio R."/>
            <person name="Amgarten D."/>
            <person name="Setubal J.C."/>
        </authorList>
    </citation>
    <scope>NUCLEOTIDE SEQUENCE</scope>
    <source>
        <strain evidence="9">ZCTH01-B2</strain>
    </source>
</reference>
<dbReference type="PANTHER" id="PTHR43414:SF6">
    <property type="entry name" value="MULTIDRUG RESISTANCE PROTEIN MDTG"/>
    <property type="match status" value="1"/>
</dbReference>
<feature type="transmembrane region" description="Helical" evidence="7">
    <location>
        <begin position="214"/>
        <end position="236"/>
    </location>
</feature>
<dbReference type="Gene3D" id="1.20.1250.20">
    <property type="entry name" value="MFS general substrate transporter like domains"/>
    <property type="match status" value="2"/>
</dbReference>
<accession>A0A953LGN8</accession>
<keyword evidence="6 7" id="KW-0472">Membrane</keyword>
<feature type="transmembrane region" description="Helical" evidence="7">
    <location>
        <begin position="317"/>
        <end position="336"/>
    </location>
</feature>
<keyword evidence="3" id="KW-1003">Cell membrane</keyword>
<proteinExistence type="predicted"/>
<feature type="transmembrane region" description="Helical" evidence="7">
    <location>
        <begin position="283"/>
        <end position="305"/>
    </location>
</feature>
<feature type="transmembrane region" description="Helical" evidence="7">
    <location>
        <begin position="54"/>
        <end position="74"/>
    </location>
</feature>
<feature type="transmembrane region" description="Helical" evidence="7">
    <location>
        <begin position="144"/>
        <end position="169"/>
    </location>
</feature>
<keyword evidence="2" id="KW-0813">Transport</keyword>
<name>A0A953LGN8_SYMTR</name>
<evidence type="ECO:0000313" key="9">
    <source>
        <dbReference type="EMBL" id="MBY6276458.1"/>
    </source>
</evidence>
<evidence type="ECO:0000256" key="5">
    <source>
        <dbReference type="ARBA" id="ARBA00022989"/>
    </source>
</evidence>
<feature type="domain" description="Major facilitator superfamily (MFS) profile" evidence="8">
    <location>
        <begin position="16"/>
        <end position="400"/>
    </location>
</feature>
<dbReference type="PANTHER" id="PTHR43414">
    <property type="entry name" value="MULTIDRUG RESISTANCE PROTEIN MDTG"/>
    <property type="match status" value="1"/>
</dbReference>
<sequence>MTERRRHNEMEPWRRNVAVLWIAVFIAASAWTMVMPFMPVFLSEDLGVGAGVTVWAGLLGAVNSGFSALTAPIWGALGDRWGRKAMMVRAGIFLGSAYVLMAFVRNPYELLGVRVMIGALTGFIPTATALVATTTPERHMGQALSLVATGNQAGSILGPMLGGFLADLIGIRNTMALSGVAVFAATLLVVFAVREQFQRPARQPAHFLSDMRQVLQGGPLIVVLAMSLLLQMSQSAMEPVLIPHIRQLLGSGSPNWMAGVIYSVPGIAFVLAAPSWARLGERWGYTTTVTIGLAGGALFTLPQALVQSGLGMGSFRLSAGLALAAVTPGISALIAASVPREQRGKAFGLNQSAFNVGAMLGPLLGGVLGDRVGIRWVFPATALLLLFAAGWCWSLVRARVRQHRDSQLTA</sequence>
<feature type="transmembrane region" description="Helical" evidence="7">
    <location>
        <begin position="110"/>
        <end position="132"/>
    </location>
</feature>
<dbReference type="InterPro" id="IPR020846">
    <property type="entry name" value="MFS_dom"/>
</dbReference>